<dbReference type="InterPro" id="IPR003594">
    <property type="entry name" value="HATPase_dom"/>
</dbReference>
<protein>
    <submittedName>
        <fullName evidence="3">ATP-binding protein</fullName>
    </submittedName>
</protein>
<evidence type="ECO:0000256" key="1">
    <source>
        <dbReference type="ARBA" id="ARBA00022527"/>
    </source>
</evidence>
<dbReference type="SUPFAM" id="SSF55874">
    <property type="entry name" value="ATPase domain of HSP90 chaperone/DNA topoisomerase II/histidine kinase"/>
    <property type="match status" value="1"/>
</dbReference>
<keyword evidence="3" id="KW-0067">ATP-binding</keyword>
<dbReference type="AlphaFoldDB" id="A0A849BZP8"/>
<dbReference type="Pfam" id="PF13581">
    <property type="entry name" value="HATPase_c_2"/>
    <property type="match status" value="1"/>
</dbReference>
<dbReference type="PANTHER" id="PTHR35526:SF3">
    <property type="entry name" value="ANTI-SIGMA-F FACTOR RSBW"/>
    <property type="match status" value="1"/>
</dbReference>
<dbReference type="GO" id="GO:0004674">
    <property type="term" value="F:protein serine/threonine kinase activity"/>
    <property type="evidence" value="ECO:0007669"/>
    <property type="project" value="UniProtKB-KW"/>
</dbReference>
<keyword evidence="1" id="KW-0723">Serine/threonine-protein kinase</keyword>
<comment type="caution">
    <text evidence="3">The sequence shown here is derived from an EMBL/GenBank/DDBJ whole genome shotgun (WGS) entry which is preliminary data.</text>
</comment>
<dbReference type="SUPFAM" id="SSF52091">
    <property type="entry name" value="SpoIIaa-like"/>
    <property type="match status" value="1"/>
</dbReference>
<feature type="domain" description="Histidine kinase/HSP90-like ATPase" evidence="2">
    <location>
        <begin position="137"/>
        <end position="228"/>
    </location>
</feature>
<reference evidence="3 4" key="1">
    <citation type="submission" date="2020-05" db="EMBL/GenBank/DDBJ databases">
        <title>MicrobeNet Type strains.</title>
        <authorList>
            <person name="Nicholson A.C."/>
        </authorList>
    </citation>
    <scope>NUCLEOTIDE SEQUENCE [LARGE SCALE GENOMIC DNA]</scope>
    <source>
        <strain evidence="3 4">JCM 3224</strain>
    </source>
</reference>
<sequence>MSVGTGIRWERNVRQGCSVVSPHGELNARTYRQLSDDLVKFAMDEPRAVIVVLDDLRVDGEPLLTAFSSARMRVGEWPGVPIILVVESANRRQWLESSAIRRFVPVFDSVSAAVHTVDAPLRRRARFDIGRAGDCAQRARRFVADTCDRWGATDIRGDALLVVTELVENAFLHARDDSDIRLRVEWRDDLLTIAVADSDPREAVLREPGPGSARHYGLHVVARLVRAWGCAPQIHGGKVVWARLDSRSPRKRPPPS</sequence>
<dbReference type="InterPro" id="IPR036513">
    <property type="entry name" value="STAS_dom_sf"/>
</dbReference>
<keyword evidence="1" id="KW-0418">Kinase</keyword>
<name>A0A849BZP8_9NOCA</name>
<dbReference type="Gene3D" id="3.30.565.10">
    <property type="entry name" value="Histidine kinase-like ATPase, C-terminal domain"/>
    <property type="match status" value="1"/>
</dbReference>
<accession>A0A849BZP8</accession>
<dbReference type="Proteomes" id="UP000586827">
    <property type="component" value="Unassembled WGS sequence"/>
</dbReference>
<dbReference type="Gene3D" id="3.30.750.24">
    <property type="entry name" value="STAS domain"/>
    <property type="match status" value="1"/>
</dbReference>
<proteinExistence type="predicted"/>
<dbReference type="PANTHER" id="PTHR35526">
    <property type="entry name" value="ANTI-SIGMA-F FACTOR RSBW-RELATED"/>
    <property type="match status" value="1"/>
</dbReference>
<evidence type="ECO:0000313" key="4">
    <source>
        <dbReference type="Proteomes" id="UP000586827"/>
    </source>
</evidence>
<organism evidence="3 4">
    <name type="scientific">Nocardia uniformis</name>
    <dbReference type="NCBI Taxonomy" id="53432"/>
    <lineage>
        <taxon>Bacteria</taxon>
        <taxon>Bacillati</taxon>
        <taxon>Actinomycetota</taxon>
        <taxon>Actinomycetes</taxon>
        <taxon>Mycobacteriales</taxon>
        <taxon>Nocardiaceae</taxon>
        <taxon>Nocardia</taxon>
    </lineage>
</organism>
<dbReference type="InterPro" id="IPR036890">
    <property type="entry name" value="HATPase_C_sf"/>
</dbReference>
<dbReference type="GO" id="GO:0005524">
    <property type="term" value="F:ATP binding"/>
    <property type="evidence" value="ECO:0007669"/>
    <property type="project" value="UniProtKB-KW"/>
</dbReference>
<keyword evidence="3" id="KW-0547">Nucleotide-binding</keyword>
<dbReference type="InterPro" id="IPR050267">
    <property type="entry name" value="Anti-sigma-factor_SerPK"/>
</dbReference>
<gene>
    <name evidence="3" type="ORF">HLB23_19540</name>
</gene>
<evidence type="ECO:0000259" key="2">
    <source>
        <dbReference type="Pfam" id="PF13581"/>
    </source>
</evidence>
<dbReference type="EMBL" id="JABELX010000006">
    <property type="protein sequence ID" value="NNH72023.1"/>
    <property type="molecule type" value="Genomic_DNA"/>
</dbReference>
<evidence type="ECO:0000313" key="3">
    <source>
        <dbReference type="EMBL" id="NNH72023.1"/>
    </source>
</evidence>
<keyword evidence="1" id="KW-0808">Transferase</keyword>
<dbReference type="RefSeq" id="WP_067527291.1">
    <property type="nucleotide sequence ID" value="NZ_JABELX010000006.1"/>
</dbReference>
<dbReference type="CDD" id="cd16936">
    <property type="entry name" value="HATPase_RsbW-like"/>
    <property type="match status" value="1"/>
</dbReference>
<keyword evidence="4" id="KW-1185">Reference proteome</keyword>